<keyword evidence="6" id="KW-1185">Reference proteome</keyword>
<keyword evidence="3" id="KW-0560">Oxidoreductase</keyword>
<dbReference type="Pfam" id="PF00941">
    <property type="entry name" value="FAD_binding_5"/>
    <property type="match status" value="1"/>
</dbReference>
<dbReference type="GO" id="GO:0016491">
    <property type="term" value="F:oxidoreductase activity"/>
    <property type="evidence" value="ECO:0007669"/>
    <property type="project" value="UniProtKB-KW"/>
</dbReference>
<sequence>MAGTSEPEVFGARTIQELVALMEKKDGLRIIGGGTATDELPKRCVPSRNVKELKSFEKWDRHFTFGPAMTLAEIEDIGRKNLPALLSDAVKTIGNRALRNAATLGGNIFSMMDDGHARTLFAPLLALDARFEFIRGSDIRNETRTVPILKLKEFAAEEMKWKWILSKIKIPNEDWELAIFRKLGPQREFGESSASFAFLADIQDRTLSTVRIAFAGKIILRSAEFENSLTGLPLPLDGNAVRSAVERGGKMFDEESRASGIENDEIARTQFTNLLRYSLEQLAQP</sequence>
<dbReference type="InterPro" id="IPR051312">
    <property type="entry name" value="Diverse_Substr_Oxidored"/>
</dbReference>
<dbReference type="eggNOG" id="COG1319">
    <property type="taxonomic scope" value="Bacteria"/>
</dbReference>
<dbReference type="InterPro" id="IPR016166">
    <property type="entry name" value="FAD-bd_PCMH"/>
</dbReference>
<reference evidence="5 6" key="1">
    <citation type="submission" date="2011-09" db="EMBL/GenBank/DDBJ databases">
        <title>The draft genome of Treponema saccharophilum DSM 2985.</title>
        <authorList>
            <consortium name="US DOE Joint Genome Institute (JGI-PGF)"/>
            <person name="Lucas S."/>
            <person name="Copeland A."/>
            <person name="Lapidus A."/>
            <person name="Glavina del Rio T."/>
            <person name="Dalin E."/>
            <person name="Tice H."/>
            <person name="Bruce D."/>
            <person name="Goodwin L."/>
            <person name="Pitluck S."/>
            <person name="Peters L."/>
            <person name="Kyrpides N."/>
            <person name="Mavromatis K."/>
            <person name="Ivanova N."/>
            <person name="Markowitz V."/>
            <person name="Cheng J.-F."/>
            <person name="Hugenholtz P."/>
            <person name="Woyke T."/>
            <person name="Wu D."/>
            <person name="Gronow S."/>
            <person name="Wellnitz S."/>
            <person name="Brambilla E."/>
            <person name="Klenk H.-P."/>
            <person name="Eisen J.A."/>
        </authorList>
    </citation>
    <scope>NUCLEOTIDE SEQUENCE [LARGE SCALE GENOMIC DNA]</scope>
    <source>
        <strain evidence="5 6">DSM 2985</strain>
    </source>
</reference>
<dbReference type="PANTHER" id="PTHR42659:SF2">
    <property type="entry name" value="XANTHINE DEHYDROGENASE SUBUNIT C-RELATED"/>
    <property type="match status" value="1"/>
</dbReference>
<name>H7EMK2_9SPIR</name>
<dbReference type="GO" id="GO:0071949">
    <property type="term" value="F:FAD binding"/>
    <property type="evidence" value="ECO:0007669"/>
    <property type="project" value="InterPro"/>
</dbReference>
<dbReference type="Proteomes" id="UP000003571">
    <property type="component" value="Unassembled WGS sequence"/>
</dbReference>
<protein>
    <submittedName>
        <fullName evidence="5">Molybdopterin dehydrogenase FAD-binding</fullName>
    </submittedName>
</protein>
<dbReference type="InterPro" id="IPR036318">
    <property type="entry name" value="FAD-bd_PCMH-like_sf"/>
</dbReference>
<dbReference type="InterPro" id="IPR016169">
    <property type="entry name" value="FAD-bd_PCMH_sub2"/>
</dbReference>
<dbReference type="RefSeq" id="WP_002705563.1">
    <property type="nucleotide sequence ID" value="NZ_AGRW01000051.1"/>
</dbReference>
<evidence type="ECO:0000256" key="1">
    <source>
        <dbReference type="ARBA" id="ARBA00022630"/>
    </source>
</evidence>
<comment type="caution">
    <text evidence="5">The sequence shown here is derived from an EMBL/GenBank/DDBJ whole genome shotgun (WGS) entry which is preliminary data.</text>
</comment>
<dbReference type="PROSITE" id="PS51387">
    <property type="entry name" value="FAD_PCMH"/>
    <property type="match status" value="1"/>
</dbReference>
<evidence type="ECO:0000256" key="3">
    <source>
        <dbReference type="ARBA" id="ARBA00023002"/>
    </source>
</evidence>
<gene>
    <name evidence="5" type="ORF">TresaDRAFT_0424</name>
</gene>
<dbReference type="Gene3D" id="3.30.465.10">
    <property type="match status" value="1"/>
</dbReference>
<accession>H7EMK2</accession>
<dbReference type="STRING" id="907348.TresaDRAFT_0424"/>
<evidence type="ECO:0000256" key="2">
    <source>
        <dbReference type="ARBA" id="ARBA00022827"/>
    </source>
</evidence>
<keyword evidence="1" id="KW-0285">Flavoprotein</keyword>
<evidence type="ECO:0000259" key="4">
    <source>
        <dbReference type="PROSITE" id="PS51387"/>
    </source>
</evidence>
<dbReference type="PANTHER" id="PTHR42659">
    <property type="entry name" value="XANTHINE DEHYDROGENASE SUBUNIT C-RELATED"/>
    <property type="match status" value="1"/>
</dbReference>
<keyword evidence="2" id="KW-0274">FAD</keyword>
<dbReference type="SUPFAM" id="SSF56176">
    <property type="entry name" value="FAD-binding/transporter-associated domain-like"/>
    <property type="match status" value="1"/>
</dbReference>
<organism evidence="5 6">
    <name type="scientific">Treponema saccharophilum DSM 2985</name>
    <dbReference type="NCBI Taxonomy" id="907348"/>
    <lineage>
        <taxon>Bacteria</taxon>
        <taxon>Pseudomonadati</taxon>
        <taxon>Spirochaetota</taxon>
        <taxon>Spirochaetia</taxon>
        <taxon>Spirochaetales</taxon>
        <taxon>Treponemataceae</taxon>
        <taxon>Treponema</taxon>
    </lineage>
</organism>
<dbReference type="PATRIC" id="fig|907348.3.peg.2177"/>
<proteinExistence type="predicted"/>
<evidence type="ECO:0000313" key="5">
    <source>
        <dbReference type="EMBL" id="EIC01287.1"/>
    </source>
</evidence>
<evidence type="ECO:0000313" key="6">
    <source>
        <dbReference type="Proteomes" id="UP000003571"/>
    </source>
</evidence>
<dbReference type="OrthoDB" id="9774454at2"/>
<dbReference type="InterPro" id="IPR002346">
    <property type="entry name" value="Mopterin_DH_FAD-bd"/>
</dbReference>
<dbReference type="AlphaFoldDB" id="H7EMK2"/>
<feature type="domain" description="FAD-binding PCMH-type" evidence="4">
    <location>
        <begin position="2"/>
        <end position="175"/>
    </location>
</feature>
<dbReference type="EMBL" id="AGRW01000051">
    <property type="protein sequence ID" value="EIC01287.1"/>
    <property type="molecule type" value="Genomic_DNA"/>
</dbReference>